<dbReference type="GO" id="GO:0006508">
    <property type="term" value="P:proteolysis"/>
    <property type="evidence" value="ECO:0007669"/>
    <property type="project" value="InterPro"/>
</dbReference>
<dbReference type="Pfam" id="PF00656">
    <property type="entry name" value="Peptidase_C14"/>
    <property type="match status" value="1"/>
</dbReference>
<evidence type="ECO:0000259" key="2">
    <source>
        <dbReference type="Pfam" id="PF00656"/>
    </source>
</evidence>
<proteinExistence type="inferred from homology"/>
<dbReference type="PANTHER" id="PTHR48104">
    <property type="entry name" value="METACASPASE-4"/>
    <property type="match status" value="1"/>
</dbReference>
<dbReference type="Proteomes" id="UP000053555">
    <property type="component" value="Unassembled WGS sequence"/>
</dbReference>
<reference evidence="3" key="1">
    <citation type="submission" date="2014-07" db="EMBL/GenBank/DDBJ databases">
        <title>Identification of a novel salt tolerance gene in wild soybean by whole-genome sequencing.</title>
        <authorList>
            <person name="Lam H.-M."/>
            <person name="Qi X."/>
            <person name="Li M.-W."/>
            <person name="Liu X."/>
            <person name="Xie M."/>
            <person name="Ni M."/>
            <person name="Xu X."/>
        </authorList>
    </citation>
    <scope>NUCLEOTIDE SEQUENCE [LARGE SCALE GENOMIC DNA]</scope>
    <source>
        <tissue evidence="3">Root</tissue>
    </source>
</reference>
<dbReference type="EC" id="1.14.19.-" evidence="3"/>
<dbReference type="EMBL" id="KN648438">
    <property type="protein sequence ID" value="KHN35317.1"/>
    <property type="molecule type" value="Genomic_DNA"/>
</dbReference>
<evidence type="ECO:0000313" key="3">
    <source>
        <dbReference type="EMBL" id="KHN35317.1"/>
    </source>
</evidence>
<feature type="domain" description="Peptidase C14 caspase" evidence="2">
    <location>
        <begin position="24"/>
        <end position="136"/>
    </location>
</feature>
<comment type="similarity">
    <text evidence="1">Belongs to the peptidase C14B family.</text>
</comment>
<organism evidence="3">
    <name type="scientific">Glycine soja</name>
    <name type="common">Wild soybean</name>
    <dbReference type="NCBI Taxonomy" id="3848"/>
    <lineage>
        <taxon>Eukaryota</taxon>
        <taxon>Viridiplantae</taxon>
        <taxon>Streptophyta</taxon>
        <taxon>Embryophyta</taxon>
        <taxon>Tracheophyta</taxon>
        <taxon>Spermatophyta</taxon>
        <taxon>Magnoliopsida</taxon>
        <taxon>eudicotyledons</taxon>
        <taxon>Gunneridae</taxon>
        <taxon>Pentapetalae</taxon>
        <taxon>rosids</taxon>
        <taxon>fabids</taxon>
        <taxon>Fabales</taxon>
        <taxon>Fabaceae</taxon>
        <taxon>Papilionoideae</taxon>
        <taxon>50 kb inversion clade</taxon>
        <taxon>NPAAA clade</taxon>
        <taxon>indigoferoid/millettioid clade</taxon>
        <taxon>Phaseoleae</taxon>
        <taxon>Glycine</taxon>
        <taxon>Glycine subgen. Soja</taxon>
    </lineage>
</organism>
<sequence>MLYPFLCHKKVSLLEECEIGTTAKKAILVGINYPRTKAKLRGCINDVWRIHRCLIEKYDFYEHDITVLIDTDESYMEPNGKNIRSVLTRLVQSAEPGDVLFMHYSGHGTRLLAKTREDGDTSYDECIVPSDMNLIIDASPKVNKFLKVILNKLEHGNGRILGLVGSLAQEFLKQKLDSNDGGGYAKPAMETKVERKYEAYVGSSSMKPRLSKWRNFDEWLLDRPNESDGSVTNQEIILKAREKLKRCFGCFNGHESFSNNPKLNNVVGHLLHSSILAQYHGCEEDKREYTLDEEEMETQNVILKTSRSKKDACILEKSLSHRYPDLVFHEALKEEKEKLHVEIRRSRTNNDPEQCRVIEHLIEVTKNVVNMSPNKKVTKIVFNEPTDLIARHITDNAIGSEDLELESAYKSQSEWKTDLFGFCRDPCLCKFNPILYRFYFKKW</sequence>
<gene>
    <name evidence="3" type="ORF">glysoja_044582</name>
</gene>
<dbReference type="GO" id="GO:0005737">
    <property type="term" value="C:cytoplasm"/>
    <property type="evidence" value="ECO:0007669"/>
    <property type="project" value="TreeGrafter"/>
</dbReference>
<dbReference type="InterPro" id="IPR011600">
    <property type="entry name" value="Pept_C14_caspase"/>
</dbReference>
<evidence type="ECO:0000256" key="1">
    <source>
        <dbReference type="ARBA" id="ARBA00009005"/>
    </source>
</evidence>
<dbReference type="GO" id="GO:0004197">
    <property type="term" value="F:cysteine-type endopeptidase activity"/>
    <property type="evidence" value="ECO:0007669"/>
    <property type="project" value="InterPro"/>
</dbReference>
<name>A0A0B2RU39_GLYSO</name>
<dbReference type="PANTHER" id="PTHR48104:SF30">
    <property type="entry name" value="METACASPASE-1"/>
    <property type="match status" value="1"/>
</dbReference>
<dbReference type="AlphaFoldDB" id="A0A0B2RU39"/>
<dbReference type="InterPro" id="IPR050452">
    <property type="entry name" value="Metacaspase"/>
</dbReference>
<dbReference type="GO" id="GO:0016491">
    <property type="term" value="F:oxidoreductase activity"/>
    <property type="evidence" value="ECO:0007669"/>
    <property type="project" value="UniProtKB-KW"/>
</dbReference>
<accession>A0A0B2RU39</accession>
<keyword evidence="3" id="KW-0560">Oxidoreductase</keyword>
<dbReference type="Gene3D" id="3.40.50.12660">
    <property type="match status" value="1"/>
</dbReference>
<protein>
    <submittedName>
        <fullName evidence="3">Metacaspase-4</fullName>
        <ecNumber evidence="3">1.14.19.-</ecNumber>
    </submittedName>
</protein>